<dbReference type="InterPro" id="IPR047141">
    <property type="entry name" value="Stealth"/>
</dbReference>
<dbReference type="PANTHER" id="PTHR24045:SF0">
    <property type="entry name" value="N-ACETYLGLUCOSAMINE-1-PHOSPHOTRANSFERASE SUBUNITS ALPHA_BETA"/>
    <property type="match status" value="1"/>
</dbReference>
<protein>
    <recommendedName>
        <fullName evidence="4">Stealth protein CR2 conserved region 2 domain-containing protein</fullName>
    </recommendedName>
</protein>
<dbReference type="GO" id="GO:0005794">
    <property type="term" value="C:Golgi apparatus"/>
    <property type="evidence" value="ECO:0007669"/>
    <property type="project" value="TreeGrafter"/>
</dbReference>
<dbReference type="Pfam" id="PF11380">
    <property type="entry name" value="Stealth_CR2"/>
    <property type="match status" value="1"/>
</dbReference>
<keyword evidence="3" id="KW-0812">Transmembrane</keyword>
<organism evidence="5 6">
    <name type="scientific">Piromyces finnis</name>
    <dbReference type="NCBI Taxonomy" id="1754191"/>
    <lineage>
        <taxon>Eukaryota</taxon>
        <taxon>Fungi</taxon>
        <taxon>Fungi incertae sedis</taxon>
        <taxon>Chytridiomycota</taxon>
        <taxon>Chytridiomycota incertae sedis</taxon>
        <taxon>Neocallimastigomycetes</taxon>
        <taxon>Neocallimastigales</taxon>
        <taxon>Neocallimastigaceae</taxon>
        <taxon>Piromyces</taxon>
    </lineage>
</organism>
<keyword evidence="6" id="KW-1185">Reference proteome</keyword>
<dbReference type="AlphaFoldDB" id="A0A1Y1V9L0"/>
<sequence>MFENRIHERFLKMKSSHRTTKYMPLEPVSKSKLKEVSLASAALVILSIGGVIIYFIITLNYRFNEISSYLSTISVKSTTDSVVNNYHVLRQQQKDIEVNYYPLGDLKDIPEEIRPSAMKLLLEEANDLLNQETSHVNKNMRDAYPDMRELEFHLRYAHDVEHGIRGPELEPEWEWAANISIVYTWINGSEPIHLQQKAIYNGGNAKPDNRDRCVDELRYSIRSLIKNLIWHRGTIYIVSPPNHVPEWLDPEYERIKIIDQSTLMPEKNSLGENVNPTFNSFTIEWYLDKIEGISEQFIQINDDYFFRRPVHPSLFFYGGGEAYNLNPSLIKHLSHNDKVLRERTKYNHYRKGTQITETNIWNYLYGSKKRESKRDNNNLPPQRAYRRSLLDYNNFVPMPDPMYHYAYDDEVIKEINDIENQNIQNSSDIKNKNDSIIVMEDIYGKPYILDVNDSEYDGLIKKEEYENKKWSSDFTIWDKVDSQLSTDPMEQLNIGERVMKFFKKSEEKKFSKTYYPNAARHFHFPIIYMENRRVDKDINAYKKIGYKETFKTSWSEKFEAAESITTHCLKSFFGQDIEINSLYHAPYVFYRDLYEPTRRLYSEYLNLTLTHRFRDGFDILPPISKLSYLRFQASATDFEEKLDKTYNMTYEYASDNTEEARKEGNEDGTKKNVRTILKYGFHIMREDYVKKLFSFGAIFDNCRHNERLFKEIMESQTLLMYNLNDDYTFPEAGEQLRTFLKYMYPEPGPFEK</sequence>
<evidence type="ECO:0000313" key="5">
    <source>
        <dbReference type="EMBL" id="ORX50352.1"/>
    </source>
</evidence>
<keyword evidence="3" id="KW-1133">Transmembrane helix</keyword>
<gene>
    <name evidence="5" type="ORF">BCR36DRAFT_327061</name>
</gene>
<dbReference type="GO" id="GO:0016772">
    <property type="term" value="F:transferase activity, transferring phosphorus-containing groups"/>
    <property type="evidence" value="ECO:0007669"/>
    <property type="project" value="InterPro"/>
</dbReference>
<evidence type="ECO:0000256" key="1">
    <source>
        <dbReference type="ARBA" id="ARBA00007583"/>
    </source>
</evidence>
<keyword evidence="2" id="KW-0808">Transferase</keyword>
<name>A0A1Y1V9L0_9FUNG</name>
<proteinExistence type="inferred from homology"/>
<dbReference type="EMBL" id="MCFH01000021">
    <property type="protein sequence ID" value="ORX50352.1"/>
    <property type="molecule type" value="Genomic_DNA"/>
</dbReference>
<keyword evidence="3" id="KW-0472">Membrane</keyword>
<accession>A0A1Y1V9L0</accession>
<evidence type="ECO:0000259" key="4">
    <source>
        <dbReference type="Pfam" id="PF11380"/>
    </source>
</evidence>
<feature type="non-terminal residue" evidence="5">
    <location>
        <position position="752"/>
    </location>
</feature>
<evidence type="ECO:0000313" key="6">
    <source>
        <dbReference type="Proteomes" id="UP000193719"/>
    </source>
</evidence>
<dbReference type="Proteomes" id="UP000193719">
    <property type="component" value="Unassembled WGS sequence"/>
</dbReference>
<evidence type="ECO:0000256" key="2">
    <source>
        <dbReference type="ARBA" id="ARBA00022679"/>
    </source>
</evidence>
<dbReference type="InterPro" id="IPR021520">
    <property type="entry name" value="Stealth_CR2"/>
</dbReference>
<dbReference type="OrthoDB" id="263283at2759"/>
<feature type="transmembrane region" description="Helical" evidence="3">
    <location>
        <begin position="36"/>
        <end position="57"/>
    </location>
</feature>
<feature type="domain" description="Stealth protein CR2 conserved region 2" evidence="4">
    <location>
        <begin position="212"/>
        <end position="317"/>
    </location>
</feature>
<evidence type="ECO:0000256" key="3">
    <source>
        <dbReference type="SAM" id="Phobius"/>
    </source>
</evidence>
<comment type="caution">
    <text evidence="5">The sequence shown here is derived from an EMBL/GenBank/DDBJ whole genome shotgun (WGS) entry which is preliminary data.</text>
</comment>
<dbReference type="PANTHER" id="PTHR24045">
    <property type="match status" value="1"/>
</dbReference>
<dbReference type="STRING" id="1754191.A0A1Y1V9L0"/>
<comment type="similarity">
    <text evidence="1">Belongs to the stealth family.</text>
</comment>
<reference evidence="5 6" key="1">
    <citation type="submission" date="2016-08" db="EMBL/GenBank/DDBJ databases">
        <title>Genomes of anaerobic fungi encode conserved fungal cellulosomes for biomass hydrolysis.</title>
        <authorList>
            <consortium name="DOE Joint Genome Institute"/>
            <person name="Haitjema C.H."/>
            <person name="Gilmore S.P."/>
            <person name="Henske J.K."/>
            <person name="Solomon K.V."/>
            <person name="De Groot R."/>
            <person name="Kuo A."/>
            <person name="Mondo S.J."/>
            <person name="Salamov A.A."/>
            <person name="Labutti K."/>
            <person name="Zhao Z."/>
            <person name="Chiniquy J."/>
            <person name="Barry K."/>
            <person name="Brewer H.M."/>
            <person name="Purvine S.O."/>
            <person name="Wright A.T."/>
            <person name="Boxma B."/>
            <person name="Van Alen T."/>
            <person name="Hackstein J.H."/>
            <person name="Baker S.E."/>
            <person name="Grigoriev I.V."/>
            <person name="O'Malley M.A."/>
        </authorList>
    </citation>
    <scope>NUCLEOTIDE SEQUENCE [LARGE SCALE GENOMIC DNA]</scope>
    <source>
        <strain evidence="6">finn</strain>
    </source>
</reference>
<reference evidence="5 6" key="2">
    <citation type="submission" date="2016-08" db="EMBL/GenBank/DDBJ databases">
        <title>Pervasive Adenine N6-methylation of Active Genes in Fungi.</title>
        <authorList>
            <consortium name="DOE Joint Genome Institute"/>
            <person name="Mondo S.J."/>
            <person name="Dannebaum R.O."/>
            <person name="Kuo R.C."/>
            <person name="Labutti K."/>
            <person name="Haridas S."/>
            <person name="Kuo A."/>
            <person name="Salamov A."/>
            <person name="Ahrendt S.R."/>
            <person name="Lipzen A."/>
            <person name="Sullivan W."/>
            <person name="Andreopoulos W.B."/>
            <person name="Clum A."/>
            <person name="Lindquist E."/>
            <person name="Daum C."/>
            <person name="Ramamoorthy G.K."/>
            <person name="Gryganskyi A."/>
            <person name="Culley D."/>
            <person name="Magnuson J.K."/>
            <person name="James T.Y."/>
            <person name="O'Malley M.A."/>
            <person name="Stajich J.E."/>
            <person name="Spatafora J.W."/>
            <person name="Visel A."/>
            <person name="Grigoriev I.V."/>
        </authorList>
    </citation>
    <scope>NUCLEOTIDE SEQUENCE [LARGE SCALE GENOMIC DNA]</scope>
    <source>
        <strain evidence="6">finn</strain>
    </source>
</reference>